<protein>
    <submittedName>
        <fullName evidence="2">Nucleoside-diphosphate-sugar epimerase</fullName>
    </submittedName>
</protein>
<organism evidence="2 3">
    <name type="scientific">Aeromicrobium panaciterrae</name>
    <dbReference type="NCBI Taxonomy" id="363861"/>
    <lineage>
        <taxon>Bacteria</taxon>
        <taxon>Bacillati</taxon>
        <taxon>Actinomycetota</taxon>
        <taxon>Actinomycetes</taxon>
        <taxon>Propionibacteriales</taxon>
        <taxon>Nocardioidaceae</taxon>
        <taxon>Aeromicrobium</taxon>
    </lineage>
</organism>
<dbReference type="InterPro" id="IPR051783">
    <property type="entry name" value="NAD(P)-dependent_oxidoreduct"/>
</dbReference>
<evidence type="ECO:0000313" key="2">
    <source>
        <dbReference type="EMBL" id="MDR7085364.1"/>
    </source>
</evidence>
<dbReference type="RefSeq" id="WP_309965525.1">
    <property type="nucleotide sequence ID" value="NZ_JAVDWH010000001.1"/>
</dbReference>
<feature type="domain" description="NAD-dependent epimerase/dehydratase" evidence="1">
    <location>
        <begin position="3"/>
        <end position="179"/>
    </location>
</feature>
<gene>
    <name evidence="2" type="ORF">J2X11_000203</name>
</gene>
<keyword evidence="3" id="KW-1185">Reference proteome</keyword>
<dbReference type="PANTHER" id="PTHR48079">
    <property type="entry name" value="PROTEIN YEEZ"/>
    <property type="match status" value="1"/>
</dbReference>
<dbReference type="SUPFAM" id="SSF51735">
    <property type="entry name" value="NAD(P)-binding Rossmann-fold domains"/>
    <property type="match status" value="1"/>
</dbReference>
<name>A0ABU1UJK8_9ACTN</name>
<dbReference type="Pfam" id="PF01370">
    <property type="entry name" value="Epimerase"/>
    <property type="match status" value="1"/>
</dbReference>
<evidence type="ECO:0000313" key="3">
    <source>
        <dbReference type="Proteomes" id="UP001257739"/>
    </source>
</evidence>
<accession>A0ABU1UJK8</accession>
<dbReference type="InterPro" id="IPR001509">
    <property type="entry name" value="Epimerase_deHydtase"/>
</dbReference>
<sequence>MRVLITGGTGFVGGWTAKAIQDAGHQVRFLVRDPARLAISVATLGVDTGDFVVGDMTDAEAVKTALTGCDAVVHAAAVVTTDPKRAEEMIEANLAGARNVLGQAVDLGLDPIVSVSSITALFQPDLETFSADLPPSGGGDGYGVSKTRVEDFSRELQESGAPVVITYPGMVMGPAAGNQLGEAAEGVESVLRMRTVPGRSAAWTIIDVRDLGLLHALLLMPGKGPRRFMAGGQQLVAPKLARVLSKSGGKRIVHVPVPDVVLRLMGRAADKARPVLPALLKDVTAAGMDYYTHMPPSDDRPAEAELGMTWRTTEQTLTDTVTSLRAIGRLR</sequence>
<dbReference type="Proteomes" id="UP001257739">
    <property type="component" value="Unassembled WGS sequence"/>
</dbReference>
<reference evidence="2 3" key="1">
    <citation type="submission" date="2023-07" db="EMBL/GenBank/DDBJ databases">
        <title>Sorghum-associated microbial communities from plants grown in Nebraska, USA.</title>
        <authorList>
            <person name="Schachtman D."/>
        </authorList>
    </citation>
    <scope>NUCLEOTIDE SEQUENCE [LARGE SCALE GENOMIC DNA]</scope>
    <source>
        <strain evidence="2 3">BE248</strain>
    </source>
</reference>
<evidence type="ECO:0000259" key="1">
    <source>
        <dbReference type="Pfam" id="PF01370"/>
    </source>
</evidence>
<proteinExistence type="predicted"/>
<dbReference type="EMBL" id="JAVDWH010000001">
    <property type="protein sequence ID" value="MDR7085364.1"/>
    <property type="molecule type" value="Genomic_DNA"/>
</dbReference>
<dbReference type="PANTHER" id="PTHR48079:SF6">
    <property type="entry name" value="NAD(P)-BINDING DOMAIN-CONTAINING PROTEIN-RELATED"/>
    <property type="match status" value="1"/>
</dbReference>
<dbReference type="Gene3D" id="3.40.50.720">
    <property type="entry name" value="NAD(P)-binding Rossmann-like Domain"/>
    <property type="match status" value="1"/>
</dbReference>
<dbReference type="InterPro" id="IPR036291">
    <property type="entry name" value="NAD(P)-bd_dom_sf"/>
</dbReference>
<comment type="caution">
    <text evidence="2">The sequence shown here is derived from an EMBL/GenBank/DDBJ whole genome shotgun (WGS) entry which is preliminary data.</text>
</comment>